<evidence type="ECO:0000313" key="3">
    <source>
        <dbReference type="Proteomes" id="UP001171620"/>
    </source>
</evidence>
<gene>
    <name evidence="2" type="ORF">QZM33_24335</name>
</gene>
<dbReference type="RefSeq" id="WP_301788778.1">
    <property type="nucleotide sequence ID" value="NZ_JAUJRV010000025.1"/>
</dbReference>
<dbReference type="Proteomes" id="UP001171620">
    <property type="component" value="Unassembled WGS sequence"/>
</dbReference>
<proteinExistence type="predicted"/>
<dbReference type="AlphaFoldDB" id="A0AAW7T7D2"/>
<evidence type="ECO:0000256" key="1">
    <source>
        <dbReference type="SAM" id="MobiDB-lite"/>
    </source>
</evidence>
<organism evidence="2 3">
    <name type="scientific">Burkholderia vietnamiensis</name>
    <dbReference type="NCBI Taxonomy" id="60552"/>
    <lineage>
        <taxon>Bacteria</taxon>
        <taxon>Pseudomonadati</taxon>
        <taxon>Pseudomonadota</taxon>
        <taxon>Betaproteobacteria</taxon>
        <taxon>Burkholderiales</taxon>
        <taxon>Burkholderiaceae</taxon>
        <taxon>Burkholderia</taxon>
        <taxon>Burkholderia cepacia complex</taxon>
    </lineage>
</organism>
<dbReference type="EMBL" id="JAUJRV010000025">
    <property type="protein sequence ID" value="MDN7798077.1"/>
    <property type="molecule type" value="Genomic_DNA"/>
</dbReference>
<feature type="compositionally biased region" description="Low complexity" evidence="1">
    <location>
        <begin position="38"/>
        <end position="52"/>
    </location>
</feature>
<accession>A0AAW7T7D2</accession>
<name>A0AAW7T7D2_BURVI</name>
<comment type="caution">
    <text evidence="2">The sequence shown here is derived from an EMBL/GenBank/DDBJ whole genome shotgun (WGS) entry which is preliminary data.</text>
</comment>
<protein>
    <submittedName>
        <fullName evidence="2">Uncharacterized protein</fullName>
    </submittedName>
</protein>
<evidence type="ECO:0000313" key="2">
    <source>
        <dbReference type="EMBL" id="MDN7798077.1"/>
    </source>
</evidence>
<reference evidence="2" key="1">
    <citation type="submission" date="2023-07" db="EMBL/GenBank/DDBJ databases">
        <title>A collection of bacterial strains from the Burkholderia cepacia Research Laboratory and Repository.</title>
        <authorList>
            <person name="Lipuma J."/>
            <person name="Spilker T."/>
            <person name="Caverly L."/>
        </authorList>
    </citation>
    <scope>NUCLEOTIDE SEQUENCE</scope>
    <source>
        <strain evidence="2">AU44268</strain>
    </source>
</reference>
<sequence length="84" mass="9162">MKKGTGSGTGSVANDRAMAAGPPQSAIRSIARRDVRNDGAAAGRLGRASGPRVYRRRPHAIVRWRNGAMAQWRACRSFAIKMRR</sequence>
<feature type="region of interest" description="Disordered" evidence="1">
    <location>
        <begin position="1"/>
        <end position="52"/>
    </location>
</feature>